<dbReference type="OrthoDB" id="341482at2759"/>
<sequence length="169" mass="19764">MVYYYCCTKRFGEKEKAVVLARGNKMSLTDRLNFSQEKLFKILSDNLLKSDGKTRNLIDCKENILFAWDSKTKRLFTQNIKYFKDKDAGFYQVRQHLSTRKKVSKTKYDCFKYINTNNAAPLPYYFSSDHELSSKYKRKIVNNLGVGGRGGREHGGICAMRVFHLEKKK</sequence>
<dbReference type="EMBL" id="DS235158">
    <property type="protein sequence ID" value="EEB12706.1"/>
    <property type="molecule type" value="Genomic_DNA"/>
</dbReference>
<reference evidence="1" key="1">
    <citation type="submission" date="2007-04" db="EMBL/GenBank/DDBJ databases">
        <title>Annotation of Pediculus humanus corporis strain USDA.</title>
        <authorList>
            <person name="Kirkness E."/>
            <person name="Hannick L."/>
            <person name="Hass B."/>
            <person name="Bruggner R."/>
            <person name="Lawson D."/>
            <person name="Bidwell S."/>
            <person name="Joardar V."/>
            <person name="Caler E."/>
            <person name="Walenz B."/>
            <person name="Inman J."/>
            <person name="Schobel S."/>
            <person name="Galinsky K."/>
            <person name="Amedeo P."/>
            <person name="Strausberg R."/>
        </authorList>
    </citation>
    <scope>NUCLEOTIDE SEQUENCE</scope>
    <source>
        <strain evidence="1">USDA</strain>
    </source>
</reference>
<evidence type="ECO:0000313" key="1">
    <source>
        <dbReference type="EMBL" id="EEB12706.1"/>
    </source>
</evidence>
<proteinExistence type="predicted"/>
<dbReference type="GeneID" id="8238489"/>
<dbReference type="VEuPathDB" id="VectorBase:PHUM200900"/>
<reference evidence="2" key="3">
    <citation type="submission" date="2020-05" db="UniProtKB">
        <authorList>
            <consortium name="EnsemblMetazoa"/>
        </authorList>
    </citation>
    <scope>IDENTIFICATION</scope>
    <source>
        <strain evidence="2">USDA</strain>
    </source>
</reference>
<dbReference type="KEGG" id="phu:Phum_PHUM200900"/>
<dbReference type="InterPro" id="IPR019321">
    <property type="entry name" value="Nucleoporin_Nup88"/>
</dbReference>
<dbReference type="InParanoid" id="E0VH50"/>
<name>E0VH50_PEDHC</name>
<evidence type="ECO:0000313" key="2">
    <source>
        <dbReference type="EnsemblMetazoa" id="PHUM200900-PA"/>
    </source>
</evidence>
<evidence type="ECO:0000313" key="3">
    <source>
        <dbReference type="Proteomes" id="UP000009046"/>
    </source>
</evidence>
<dbReference type="Proteomes" id="UP000009046">
    <property type="component" value="Unassembled WGS sequence"/>
</dbReference>
<dbReference type="HOGENOM" id="CLU_1580394_0_0_1"/>
<reference evidence="1" key="2">
    <citation type="submission" date="2007-04" db="EMBL/GenBank/DDBJ databases">
        <title>The genome of the human body louse.</title>
        <authorList>
            <consortium name="The Human Body Louse Genome Consortium"/>
            <person name="Kirkness E."/>
            <person name="Walenz B."/>
            <person name="Hass B."/>
            <person name="Bruggner R."/>
            <person name="Strausberg R."/>
        </authorList>
    </citation>
    <scope>NUCLEOTIDE SEQUENCE</scope>
    <source>
        <strain evidence="1">USDA</strain>
    </source>
</reference>
<gene>
    <name evidence="2" type="primary">8238489</name>
    <name evidence="1" type="ORF">Phum_PHUM200900</name>
</gene>
<protein>
    <submittedName>
        <fullName evidence="1 2">Uncharacterized protein</fullName>
    </submittedName>
</protein>
<dbReference type="Pfam" id="PF10168">
    <property type="entry name" value="Nup88"/>
    <property type="match status" value="1"/>
</dbReference>
<dbReference type="AlphaFoldDB" id="E0VH50"/>
<dbReference type="EMBL" id="AAZO01002327">
    <property type="status" value="NOT_ANNOTATED_CDS"/>
    <property type="molecule type" value="Genomic_DNA"/>
</dbReference>
<accession>E0VH50</accession>
<organism>
    <name type="scientific">Pediculus humanus subsp. corporis</name>
    <name type="common">Body louse</name>
    <dbReference type="NCBI Taxonomy" id="121224"/>
    <lineage>
        <taxon>Eukaryota</taxon>
        <taxon>Metazoa</taxon>
        <taxon>Ecdysozoa</taxon>
        <taxon>Arthropoda</taxon>
        <taxon>Hexapoda</taxon>
        <taxon>Insecta</taxon>
        <taxon>Pterygota</taxon>
        <taxon>Neoptera</taxon>
        <taxon>Paraneoptera</taxon>
        <taxon>Psocodea</taxon>
        <taxon>Troctomorpha</taxon>
        <taxon>Phthiraptera</taxon>
        <taxon>Anoplura</taxon>
        <taxon>Pediculidae</taxon>
        <taxon>Pediculus</taxon>
    </lineage>
</organism>
<keyword evidence="3" id="KW-1185">Reference proteome</keyword>
<dbReference type="RefSeq" id="XP_002425444.1">
    <property type="nucleotide sequence ID" value="XM_002425399.1"/>
</dbReference>
<dbReference type="EnsemblMetazoa" id="PHUM200900-RA">
    <property type="protein sequence ID" value="PHUM200900-PA"/>
    <property type="gene ID" value="PHUM200900"/>
</dbReference>
<dbReference type="CTD" id="8238489"/>